<reference evidence="1" key="1">
    <citation type="submission" date="2014-09" db="EMBL/GenBank/DDBJ databases">
        <authorList>
            <person name="Magalhaes I.L.F."/>
            <person name="Oliveira U."/>
            <person name="Santos F.R."/>
            <person name="Vidigal T.H.D.A."/>
            <person name="Brescovit A.D."/>
            <person name="Santos A.J."/>
        </authorList>
    </citation>
    <scope>NUCLEOTIDE SEQUENCE</scope>
    <source>
        <tissue evidence="1">Shoot tissue taken approximately 20 cm above the soil surface</tissue>
    </source>
</reference>
<organism evidence="1">
    <name type="scientific">Arundo donax</name>
    <name type="common">Giant reed</name>
    <name type="synonym">Donax arundinaceus</name>
    <dbReference type="NCBI Taxonomy" id="35708"/>
    <lineage>
        <taxon>Eukaryota</taxon>
        <taxon>Viridiplantae</taxon>
        <taxon>Streptophyta</taxon>
        <taxon>Embryophyta</taxon>
        <taxon>Tracheophyta</taxon>
        <taxon>Spermatophyta</taxon>
        <taxon>Magnoliopsida</taxon>
        <taxon>Liliopsida</taxon>
        <taxon>Poales</taxon>
        <taxon>Poaceae</taxon>
        <taxon>PACMAD clade</taxon>
        <taxon>Arundinoideae</taxon>
        <taxon>Arundineae</taxon>
        <taxon>Arundo</taxon>
    </lineage>
</organism>
<dbReference type="EMBL" id="GBRH01182157">
    <property type="protein sequence ID" value="JAE15739.1"/>
    <property type="molecule type" value="Transcribed_RNA"/>
</dbReference>
<accession>A0A0A9FWZ8</accession>
<evidence type="ECO:0000313" key="1">
    <source>
        <dbReference type="EMBL" id="JAE15739.1"/>
    </source>
</evidence>
<reference evidence="1" key="2">
    <citation type="journal article" date="2015" name="Data Brief">
        <title>Shoot transcriptome of the giant reed, Arundo donax.</title>
        <authorList>
            <person name="Barrero R.A."/>
            <person name="Guerrero F.D."/>
            <person name="Moolhuijzen P."/>
            <person name="Goolsby J.A."/>
            <person name="Tidwell J."/>
            <person name="Bellgard S.E."/>
            <person name="Bellgard M.I."/>
        </authorList>
    </citation>
    <scope>NUCLEOTIDE SEQUENCE</scope>
    <source>
        <tissue evidence="1">Shoot tissue taken approximately 20 cm above the soil surface</tissue>
    </source>
</reference>
<proteinExistence type="predicted"/>
<sequence>MCYDVLRQFPSGSGLRFFHALGEWKKQAT</sequence>
<protein>
    <submittedName>
        <fullName evidence="1">Uncharacterized protein</fullName>
    </submittedName>
</protein>
<name>A0A0A9FWZ8_ARUDO</name>
<dbReference type="AlphaFoldDB" id="A0A0A9FWZ8"/>